<accession>A0A1S9RH02</accession>
<evidence type="ECO:0000313" key="2">
    <source>
        <dbReference type="Proteomes" id="UP000190744"/>
    </source>
</evidence>
<name>A0A1S9RH02_PENBI</name>
<gene>
    <name evidence="1" type="ORF">PEBR_29332</name>
</gene>
<comment type="caution">
    <text evidence="1">The sequence shown here is derived from an EMBL/GenBank/DDBJ whole genome shotgun (WGS) entry which is preliminary data.</text>
</comment>
<organism evidence="1 2">
    <name type="scientific">Penicillium brasilianum</name>
    <dbReference type="NCBI Taxonomy" id="104259"/>
    <lineage>
        <taxon>Eukaryota</taxon>
        <taxon>Fungi</taxon>
        <taxon>Dikarya</taxon>
        <taxon>Ascomycota</taxon>
        <taxon>Pezizomycotina</taxon>
        <taxon>Eurotiomycetes</taxon>
        <taxon>Eurotiomycetidae</taxon>
        <taxon>Eurotiales</taxon>
        <taxon>Aspergillaceae</taxon>
        <taxon>Penicillium</taxon>
    </lineage>
</organism>
<dbReference type="EMBL" id="LJBN01000177">
    <property type="protein sequence ID" value="OOQ84636.1"/>
    <property type="molecule type" value="Genomic_DNA"/>
</dbReference>
<dbReference type="Proteomes" id="UP000190744">
    <property type="component" value="Unassembled WGS sequence"/>
</dbReference>
<proteinExistence type="predicted"/>
<reference evidence="2" key="1">
    <citation type="submission" date="2015-09" db="EMBL/GenBank/DDBJ databases">
        <authorList>
            <person name="Fill T.P."/>
            <person name="Baretta J.F."/>
            <person name="de Almeida L.G."/>
            <person name="Rocha M."/>
            <person name="de Souza D.H."/>
            <person name="Malavazi I."/>
            <person name="Cerdeira L.T."/>
            <person name="Hong H."/>
            <person name="Samborskyy M."/>
            <person name="de Vasconcelos A.T."/>
            <person name="Leadlay P."/>
            <person name="Rodrigues-Filho E."/>
        </authorList>
    </citation>
    <scope>NUCLEOTIDE SEQUENCE [LARGE SCALE GENOMIC DNA]</scope>
    <source>
        <strain evidence="2">LaBioMMi 136</strain>
    </source>
</reference>
<sequence>MRHGEGREGPGTGAKAYTYLGTQQTYLLENTKIHFPAINTTRMDTQLYDWRDWNPARLALLLLVLAPQSAETGEEMKT</sequence>
<evidence type="ECO:0000313" key="1">
    <source>
        <dbReference type="EMBL" id="OOQ84636.1"/>
    </source>
</evidence>
<dbReference type="AlphaFoldDB" id="A0A1S9RH02"/>
<protein>
    <submittedName>
        <fullName evidence="1">Uncharacterized protein</fullName>
    </submittedName>
</protein>